<feature type="domain" description="FAD dependent oxidoreductase" evidence="2">
    <location>
        <begin position="3"/>
        <end position="372"/>
    </location>
</feature>
<dbReference type="InterPro" id="IPR036188">
    <property type="entry name" value="FAD/NAD-bd_sf"/>
</dbReference>
<sequence length="394" mass="42015">MQRGGRRVTLIEADDVPRGASYGNAGHIAVEQVAPLASVATLRNAAQRLFVRGGALSLPPRAIRDWLPFALRFARASTPARFASGRAALGDLLGDAIPAWERLLHAVDAPHLLRAEGHLIAWESPATAAIGRAVWMEADTGTARVRDADGADIRLLRALTGDRVIDAVRVDGSAQIADISALLERLRAAFVAAGGTLVRHKARSLVPQPGGIAVDAVGMFGNVIVAAGVASGGLLRPLGYRVPIIAERGYHLQAPVAASAWPTETPPIVFEDRSMIVTRFAGGLRAASFIEFTRADARPDPRKWRRLHDHAAALGLPIGEDAERWVGARPTLPDYLPAIGRSERHPGLYYAFGHQHLGLTLAAVTGERVAAMLRGERADARFALARFGGRRGLG</sequence>
<organism evidence="3 4">
    <name type="scientific">Sphingomonas baiyangensis</name>
    <dbReference type="NCBI Taxonomy" id="2572576"/>
    <lineage>
        <taxon>Bacteria</taxon>
        <taxon>Pseudomonadati</taxon>
        <taxon>Pseudomonadota</taxon>
        <taxon>Alphaproteobacteria</taxon>
        <taxon>Sphingomonadales</taxon>
        <taxon>Sphingomonadaceae</taxon>
        <taxon>Sphingomonas</taxon>
    </lineage>
</organism>
<dbReference type="EMBL" id="SWKR01000002">
    <property type="protein sequence ID" value="TKD52296.1"/>
    <property type="molecule type" value="Genomic_DNA"/>
</dbReference>
<dbReference type="InterPro" id="IPR006076">
    <property type="entry name" value="FAD-dep_OxRdtase"/>
</dbReference>
<name>A0A4U1L7R6_9SPHN</name>
<evidence type="ECO:0000259" key="2">
    <source>
        <dbReference type="Pfam" id="PF01266"/>
    </source>
</evidence>
<dbReference type="SUPFAM" id="SSF54373">
    <property type="entry name" value="FAD-linked reductases, C-terminal domain"/>
    <property type="match status" value="1"/>
</dbReference>
<dbReference type="GO" id="GO:0005737">
    <property type="term" value="C:cytoplasm"/>
    <property type="evidence" value="ECO:0007669"/>
    <property type="project" value="TreeGrafter"/>
</dbReference>
<gene>
    <name evidence="3" type="ORF">FBR43_13235</name>
</gene>
<accession>A0A4U1L7R6</accession>
<proteinExistence type="predicted"/>
<reference evidence="3 4" key="1">
    <citation type="submission" date="2019-04" db="EMBL/GenBank/DDBJ databases">
        <authorList>
            <person name="Yang Y."/>
            <person name="Wei D."/>
        </authorList>
    </citation>
    <scope>NUCLEOTIDE SEQUENCE [LARGE SCALE GENOMIC DNA]</scope>
    <source>
        <strain evidence="3 4">L-1-4w-11</strain>
    </source>
</reference>
<evidence type="ECO:0000313" key="4">
    <source>
        <dbReference type="Proteomes" id="UP000309138"/>
    </source>
</evidence>
<dbReference type="AlphaFoldDB" id="A0A4U1L7R6"/>
<protein>
    <submittedName>
        <fullName evidence="3">FAD-binding oxidoreductase</fullName>
    </submittedName>
</protein>
<dbReference type="Pfam" id="PF01266">
    <property type="entry name" value="DAO"/>
    <property type="match status" value="1"/>
</dbReference>
<dbReference type="Proteomes" id="UP000309138">
    <property type="component" value="Unassembled WGS sequence"/>
</dbReference>
<keyword evidence="1" id="KW-0560">Oxidoreductase</keyword>
<dbReference type="OrthoDB" id="9805337at2"/>
<dbReference type="SUPFAM" id="SSF51971">
    <property type="entry name" value="Nucleotide-binding domain"/>
    <property type="match status" value="1"/>
</dbReference>
<evidence type="ECO:0000313" key="3">
    <source>
        <dbReference type="EMBL" id="TKD52296.1"/>
    </source>
</evidence>
<evidence type="ECO:0000256" key="1">
    <source>
        <dbReference type="ARBA" id="ARBA00023002"/>
    </source>
</evidence>
<comment type="caution">
    <text evidence="3">The sequence shown here is derived from an EMBL/GenBank/DDBJ whole genome shotgun (WGS) entry which is preliminary data.</text>
</comment>
<dbReference type="PANTHER" id="PTHR13847">
    <property type="entry name" value="SARCOSINE DEHYDROGENASE-RELATED"/>
    <property type="match status" value="1"/>
</dbReference>
<dbReference type="PANTHER" id="PTHR13847:SF289">
    <property type="entry name" value="GLYCINE OXIDASE"/>
    <property type="match status" value="1"/>
</dbReference>
<dbReference type="Gene3D" id="3.50.50.60">
    <property type="entry name" value="FAD/NAD(P)-binding domain"/>
    <property type="match status" value="1"/>
</dbReference>
<dbReference type="Gene3D" id="3.30.9.10">
    <property type="entry name" value="D-Amino Acid Oxidase, subunit A, domain 2"/>
    <property type="match status" value="1"/>
</dbReference>
<keyword evidence="4" id="KW-1185">Reference proteome</keyword>
<dbReference type="GO" id="GO:0016491">
    <property type="term" value="F:oxidoreductase activity"/>
    <property type="evidence" value="ECO:0007669"/>
    <property type="project" value="UniProtKB-KW"/>
</dbReference>